<dbReference type="InterPro" id="IPR036679">
    <property type="entry name" value="FlgN-like_sf"/>
</dbReference>
<keyword evidence="2" id="KW-0969">Cilium</keyword>
<evidence type="ECO:0000313" key="2">
    <source>
        <dbReference type="EMBL" id="RLL64073.1"/>
    </source>
</evidence>
<dbReference type="EMBL" id="RCHI01000012">
    <property type="protein sequence ID" value="RLL64073.1"/>
    <property type="molecule type" value="Genomic_DNA"/>
</dbReference>
<organism evidence="2 3">
    <name type="scientific">Paenirhodobacter hankyongi</name>
    <dbReference type="NCBI Taxonomy" id="2294033"/>
    <lineage>
        <taxon>Bacteria</taxon>
        <taxon>Pseudomonadati</taxon>
        <taxon>Pseudomonadota</taxon>
        <taxon>Alphaproteobacteria</taxon>
        <taxon>Rhodobacterales</taxon>
        <taxon>Rhodobacter group</taxon>
        <taxon>Paenirhodobacter</taxon>
    </lineage>
</organism>
<gene>
    <name evidence="2" type="ORF">DYS74_12665</name>
</gene>
<proteinExistence type="predicted"/>
<protein>
    <submittedName>
        <fullName evidence="2">Flagellar biosynthesis protein FlgN</fullName>
    </submittedName>
</protein>
<comment type="caution">
    <text evidence="2">The sequence shown here is derived from an EMBL/GenBank/DDBJ whole genome shotgun (WGS) entry which is preliminary data.</text>
</comment>
<accession>A0A421BLY4</accession>
<keyword evidence="2" id="KW-0282">Flagellum</keyword>
<name>A0A421BLY4_9RHOB</name>
<dbReference type="GO" id="GO:0044780">
    <property type="term" value="P:bacterial-type flagellum assembly"/>
    <property type="evidence" value="ECO:0007669"/>
    <property type="project" value="InterPro"/>
</dbReference>
<dbReference type="Proteomes" id="UP000279673">
    <property type="component" value="Unassembled WGS sequence"/>
</dbReference>
<keyword evidence="3" id="KW-1185">Reference proteome</keyword>
<dbReference type="SUPFAM" id="SSF140566">
    <property type="entry name" value="FlgN-like"/>
    <property type="match status" value="1"/>
</dbReference>
<evidence type="ECO:0000256" key="1">
    <source>
        <dbReference type="SAM" id="MobiDB-lite"/>
    </source>
</evidence>
<evidence type="ECO:0000313" key="3">
    <source>
        <dbReference type="Proteomes" id="UP000279673"/>
    </source>
</evidence>
<dbReference type="AlphaFoldDB" id="A0A421BLY4"/>
<keyword evidence="2" id="KW-0966">Cell projection</keyword>
<dbReference type="RefSeq" id="WP_121534058.1">
    <property type="nucleotide sequence ID" value="NZ_RCHI01000012.1"/>
</dbReference>
<feature type="region of interest" description="Disordered" evidence="1">
    <location>
        <begin position="91"/>
        <end position="114"/>
    </location>
</feature>
<sequence length="114" mass="12495">MSEGNDGAIRELLEHLRAEREVLRTGRFGELAPLIAHKESLLAGLAGTPGARLAQAQRMARENQRLLAAAIEGVRAARARLGEIVQGAQGYQSYDQRGRAQRISPERPTLEKRA</sequence>
<feature type="compositionally biased region" description="Basic and acidic residues" evidence="1">
    <location>
        <begin position="104"/>
        <end position="114"/>
    </location>
</feature>
<reference evidence="2 3" key="1">
    <citation type="submission" date="2018-10" db="EMBL/GenBank/DDBJ databases">
        <title>Rhodobacter sp . BO-81.</title>
        <authorList>
            <person name="Im W.T."/>
        </authorList>
    </citation>
    <scope>NUCLEOTIDE SEQUENCE [LARGE SCALE GENOMIC DNA]</scope>
    <source>
        <strain evidence="2 3">BO-81</strain>
    </source>
</reference>